<keyword evidence="3" id="KW-0804">Transcription</keyword>
<evidence type="ECO:0000313" key="5">
    <source>
        <dbReference type="EMBL" id="NDY92592.1"/>
    </source>
</evidence>
<dbReference type="Proteomes" id="UP000484255">
    <property type="component" value="Unassembled WGS sequence"/>
</dbReference>
<dbReference type="PROSITE" id="PS50995">
    <property type="entry name" value="HTH_MARR_2"/>
    <property type="match status" value="1"/>
</dbReference>
<keyword evidence="2" id="KW-0238">DNA-binding</keyword>
<evidence type="ECO:0000256" key="3">
    <source>
        <dbReference type="ARBA" id="ARBA00023163"/>
    </source>
</evidence>
<dbReference type="InterPro" id="IPR036388">
    <property type="entry name" value="WH-like_DNA-bd_sf"/>
</dbReference>
<evidence type="ECO:0000256" key="1">
    <source>
        <dbReference type="ARBA" id="ARBA00023015"/>
    </source>
</evidence>
<feature type="domain" description="HTH marR-type" evidence="4">
    <location>
        <begin position="30"/>
        <end position="166"/>
    </location>
</feature>
<dbReference type="SUPFAM" id="SSF46785">
    <property type="entry name" value="Winged helix' DNA-binding domain"/>
    <property type="match status" value="1"/>
</dbReference>
<dbReference type="Gene3D" id="1.10.10.10">
    <property type="entry name" value="Winged helix-like DNA-binding domain superfamily/Winged helix DNA-binding domain"/>
    <property type="match status" value="1"/>
</dbReference>
<dbReference type="GO" id="GO:0003677">
    <property type="term" value="F:DNA binding"/>
    <property type="evidence" value="ECO:0007669"/>
    <property type="project" value="UniProtKB-KW"/>
</dbReference>
<dbReference type="Pfam" id="PF12802">
    <property type="entry name" value="MarR_2"/>
    <property type="match status" value="1"/>
</dbReference>
<dbReference type="InterPro" id="IPR000835">
    <property type="entry name" value="HTH_MarR-typ"/>
</dbReference>
<evidence type="ECO:0000259" key="4">
    <source>
        <dbReference type="PROSITE" id="PS50995"/>
    </source>
</evidence>
<dbReference type="RefSeq" id="WP_163458598.1">
    <property type="nucleotide sequence ID" value="NZ_JAAGOH010000019.1"/>
</dbReference>
<sequence length="182" mass="20258">MPAHLSSRLLADLQEPAPGTEPRQEGALDHAGLMHLVGYAASLASVALKKHFHRHMEALGLKAVEFSILVLVDTNREVNQKQLGQALDVSAPNLAVTLDRMVERGWVRRERSERDRRAQLIRLTPEGEVLTARARHISGLMEQEPLRVLSPAERALLIELLHRVARSGHRTARRPLPGPDEA</sequence>
<keyword evidence="6" id="KW-1185">Reference proteome</keyword>
<dbReference type="PANTHER" id="PTHR42756:SF1">
    <property type="entry name" value="TRANSCRIPTIONAL REPRESSOR OF EMRAB OPERON"/>
    <property type="match status" value="1"/>
</dbReference>
<accession>A0A7C9PJA9</accession>
<evidence type="ECO:0000313" key="6">
    <source>
        <dbReference type="Proteomes" id="UP000484255"/>
    </source>
</evidence>
<gene>
    <name evidence="5" type="ORF">G3A44_15490</name>
</gene>
<name>A0A7C9PJA9_9BURK</name>
<proteinExistence type="predicted"/>
<organism evidence="5 6">
    <name type="scientific">Ideonella livida</name>
    <dbReference type="NCBI Taxonomy" id="2707176"/>
    <lineage>
        <taxon>Bacteria</taxon>
        <taxon>Pseudomonadati</taxon>
        <taxon>Pseudomonadota</taxon>
        <taxon>Betaproteobacteria</taxon>
        <taxon>Burkholderiales</taxon>
        <taxon>Sphaerotilaceae</taxon>
        <taxon>Ideonella</taxon>
    </lineage>
</organism>
<dbReference type="AlphaFoldDB" id="A0A7C9PJA9"/>
<evidence type="ECO:0000256" key="2">
    <source>
        <dbReference type="ARBA" id="ARBA00023125"/>
    </source>
</evidence>
<dbReference type="SMART" id="SM00347">
    <property type="entry name" value="HTH_MARR"/>
    <property type="match status" value="1"/>
</dbReference>
<comment type="caution">
    <text evidence="5">The sequence shown here is derived from an EMBL/GenBank/DDBJ whole genome shotgun (WGS) entry which is preliminary data.</text>
</comment>
<dbReference type="InterPro" id="IPR036390">
    <property type="entry name" value="WH_DNA-bd_sf"/>
</dbReference>
<dbReference type="PANTHER" id="PTHR42756">
    <property type="entry name" value="TRANSCRIPTIONAL REGULATOR, MARR"/>
    <property type="match status" value="1"/>
</dbReference>
<dbReference type="GO" id="GO:0003700">
    <property type="term" value="F:DNA-binding transcription factor activity"/>
    <property type="evidence" value="ECO:0007669"/>
    <property type="project" value="InterPro"/>
</dbReference>
<protein>
    <submittedName>
        <fullName evidence="5">Winged helix-turn-helix transcriptional regulator</fullName>
    </submittedName>
</protein>
<reference evidence="5 6" key="1">
    <citation type="submission" date="2020-02" db="EMBL/GenBank/DDBJ databases">
        <title>Ideonella bacterium strain TBM-1.</title>
        <authorList>
            <person name="Chen W.-M."/>
        </authorList>
    </citation>
    <scope>NUCLEOTIDE SEQUENCE [LARGE SCALE GENOMIC DNA]</scope>
    <source>
        <strain evidence="5 6">TBM-1</strain>
    </source>
</reference>
<dbReference type="PRINTS" id="PR00598">
    <property type="entry name" value="HTHMARR"/>
</dbReference>
<dbReference type="EMBL" id="JAAGOH010000019">
    <property type="protein sequence ID" value="NDY92592.1"/>
    <property type="molecule type" value="Genomic_DNA"/>
</dbReference>
<keyword evidence="1" id="KW-0805">Transcription regulation</keyword>